<evidence type="ECO:0000313" key="10">
    <source>
        <dbReference type="EMBL" id="KKS95076.1"/>
    </source>
</evidence>
<evidence type="ECO:0000313" key="11">
    <source>
        <dbReference type="Proteomes" id="UP000034894"/>
    </source>
</evidence>
<evidence type="ECO:0000256" key="5">
    <source>
        <dbReference type="ARBA" id="ARBA00022692"/>
    </source>
</evidence>
<evidence type="ECO:0000256" key="3">
    <source>
        <dbReference type="ARBA" id="ARBA00008017"/>
    </source>
</evidence>
<comment type="similarity">
    <text evidence="3">Belongs to the MscS (TC 1.A.23) family.</text>
</comment>
<sequence>MDKNTLLYRLFIAAAIMAVALVLDKIQRIFIKLPKNISGPRVKTYLEVIHSFFTAFIFLGAGLLIIDNFQIDLFPVLASAGVLGIIIGLGIRPILEDFFTAIFMFTQDTVRIGDYVRIKDSEGWLESIGLRIIKIRDRRGALHIFPNREIKQITNYSRLKAEVVIDLPVKYILGKTSESLKLFGNALNNLKKQQDIGSYVSDKSSVAGIEEIEKDGILIIRTILISSILHRGTISRRFRFLVIQEFESRKINLLKPEI</sequence>
<feature type="transmembrane region" description="Helical" evidence="8">
    <location>
        <begin position="6"/>
        <end position="23"/>
    </location>
</feature>
<dbReference type="Proteomes" id="UP000034894">
    <property type="component" value="Unassembled WGS sequence"/>
</dbReference>
<protein>
    <recommendedName>
        <fullName evidence="9">Mechanosensitive ion channel MscS domain-containing protein</fullName>
    </recommendedName>
</protein>
<evidence type="ECO:0000256" key="7">
    <source>
        <dbReference type="ARBA" id="ARBA00023136"/>
    </source>
</evidence>
<dbReference type="InterPro" id="IPR006685">
    <property type="entry name" value="MscS_channel_2nd"/>
</dbReference>
<dbReference type="SUPFAM" id="SSF82861">
    <property type="entry name" value="Mechanosensitive channel protein MscS (YggB), transmembrane region"/>
    <property type="match status" value="1"/>
</dbReference>
<feature type="transmembrane region" description="Helical" evidence="8">
    <location>
        <begin position="44"/>
        <end position="66"/>
    </location>
</feature>
<dbReference type="SUPFAM" id="SSF50182">
    <property type="entry name" value="Sm-like ribonucleoproteins"/>
    <property type="match status" value="1"/>
</dbReference>
<dbReference type="PANTHER" id="PTHR30460:SF0">
    <property type="entry name" value="MODERATE CONDUCTANCE MECHANOSENSITIVE CHANNEL YBIO"/>
    <property type="match status" value="1"/>
</dbReference>
<dbReference type="EMBL" id="LCFP01000023">
    <property type="protein sequence ID" value="KKS95076.1"/>
    <property type="molecule type" value="Genomic_DNA"/>
</dbReference>
<gene>
    <name evidence="10" type="ORF">UV73_C0023G0003</name>
</gene>
<evidence type="ECO:0000256" key="8">
    <source>
        <dbReference type="SAM" id="Phobius"/>
    </source>
</evidence>
<reference evidence="10 11" key="1">
    <citation type="journal article" date="2015" name="Nature">
        <title>rRNA introns, odd ribosomes, and small enigmatic genomes across a large radiation of phyla.</title>
        <authorList>
            <person name="Brown C.T."/>
            <person name="Hug L.A."/>
            <person name="Thomas B.C."/>
            <person name="Sharon I."/>
            <person name="Castelle C.J."/>
            <person name="Singh A."/>
            <person name="Wilkins M.J."/>
            <person name="Williams K.H."/>
            <person name="Banfield J.F."/>
        </authorList>
    </citation>
    <scope>NUCLEOTIDE SEQUENCE [LARGE SCALE GENOMIC DNA]</scope>
</reference>
<evidence type="ECO:0000256" key="4">
    <source>
        <dbReference type="ARBA" id="ARBA00022475"/>
    </source>
</evidence>
<dbReference type="GO" id="GO:0008381">
    <property type="term" value="F:mechanosensitive monoatomic ion channel activity"/>
    <property type="evidence" value="ECO:0007669"/>
    <property type="project" value="InterPro"/>
</dbReference>
<evidence type="ECO:0000256" key="2">
    <source>
        <dbReference type="ARBA" id="ARBA00004236"/>
    </source>
</evidence>
<keyword evidence="7 8" id="KW-0472">Membrane</keyword>
<organism evidence="10 11">
    <name type="scientific">Candidatus Gottesmanbacteria bacterium GW2011_GWA2_43_14</name>
    <dbReference type="NCBI Taxonomy" id="1618443"/>
    <lineage>
        <taxon>Bacteria</taxon>
        <taxon>Candidatus Gottesmaniibacteriota</taxon>
    </lineage>
</organism>
<proteinExistence type="inferred from homology"/>
<comment type="caution">
    <text evidence="10">The sequence shown here is derived from an EMBL/GenBank/DDBJ whole genome shotgun (WGS) entry which is preliminary data.</text>
</comment>
<keyword evidence="5 8" id="KW-0812">Transmembrane</keyword>
<dbReference type="PANTHER" id="PTHR30460">
    <property type="entry name" value="MODERATE CONDUCTANCE MECHANOSENSITIVE CHANNEL YBIO"/>
    <property type="match status" value="1"/>
</dbReference>
<dbReference type="GO" id="GO:0005886">
    <property type="term" value="C:plasma membrane"/>
    <property type="evidence" value="ECO:0007669"/>
    <property type="project" value="UniProtKB-SubCell"/>
</dbReference>
<keyword evidence="4" id="KW-1003">Cell membrane</keyword>
<name>A0A0G1FJ04_9BACT</name>
<evidence type="ECO:0000259" key="9">
    <source>
        <dbReference type="Pfam" id="PF00924"/>
    </source>
</evidence>
<keyword evidence="6 8" id="KW-1133">Transmembrane helix</keyword>
<dbReference type="AlphaFoldDB" id="A0A0G1FJ04"/>
<accession>A0A0G1FJ04</accession>
<evidence type="ECO:0000256" key="1">
    <source>
        <dbReference type="ARBA" id="ARBA00004141"/>
    </source>
</evidence>
<dbReference type="Gene3D" id="2.30.30.60">
    <property type="match status" value="1"/>
</dbReference>
<evidence type="ECO:0000256" key="6">
    <source>
        <dbReference type="ARBA" id="ARBA00022989"/>
    </source>
</evidence>
<feature type="transmembrane region" description="Helical" evidence="8">
    <location>
        <begin position="72"/>
        <end position="95"/>
    </location>
</feature>
<feature type="domain" description="Mechanosensitive ion channel MscS" evidence="9">
    <location>
        <begin position="94"/>
        <end position="158"/>
    </location>
</feature>
<dbReference type="InterPro" id="IPR045276">
    <property type="entry name" value="YbiO_bact"/>
</dbReference>
<dbReference type="InterPro" id="IPR011014">
    <property type="entry name" value="MscS_channel_TM-2"/>
</dbReference>
<dbReference type="InterPro" id="IPR023408">
    <property type="entry name" value="MscS_beta-dom_sf"/>
</dbReference>
<dbReference type="Gene3D" id="1.10.287.1260">
    <property type="match status" value="1"/>
</dbReference>
<dbReference type="Pfam" id="PF00924">
    <property type="entry name" value="MS_channel_2nd"/>
    <property type="match status" value="1"/>
</dbReference>
<comment type="subcellular location">
    <subcellularLocation>
        <location evidence="2">Cell membrane</location>
    </subcellularLocation>
    <subcellularLocation>
        <location evidence="1">Membrane</location>
        <topology evidence="1">Multi-pass membrane protein</topology>
    </subcellularLocation>
</comment>
<dbReference type="InterPro" id="IPR010920">
    <property type="entry name" value="LSM_dom_sf"/>
</dbReference>